<dbReference type="RefSeq" id="XP_067925036.1">
    <property type="nucleotide sequence ID" value="XM_068062986.1"/>
</dbReference>
<organism evidence="1 2">
    <name type="scientific">Cystoisospora suis</name>
    <dbReference type="NCBI Taxonomy" id="483139"/>
    <lineage>
        <taxon>Eukaryota</taxon>
        <taxon>Sar</taxon>
        <taxon>Alveolata</taxon>
        <taxon>Apicomplexa</taxon>
        <taxon>Conoidasida</taxon>
        <taxon>Coccidia</taxon>
        <taxon>Eucoccidiorida</taxon>
        <taxon>Eimeriorina</taxon>
        <taxon>Sarcocystidae</taxon>
        <taxon>Cystoisospora</taxon>
    </lineage>
</organism>
<reference evidence="1 2" key="1">
    <citation type="journal article" date="2017" name="Int. J. Parasitol.">
        <title>The genome of the protozoan parasite Cystoisospora suis and a reverse vaccinology approach to identify vaccine candidates.</title>
        <authorList>
            <person name="Palmieri N."/>
            <person name="Shrestha A."/>
            <person name="Ruttkowski B."/>
            <person name="Beck T."/>
            <person name="Vogl C."/>
            <person name="Tomley F."/>
            <person name="Blake D.P."/>
            <person name="Joachim A."/>
        </authorList>
    </citation>
    <scope>NUCLEOTIDE SEQUENCE [LARGE SCALE GENOMIC DNA]</scope>
    <source>
        <strain evidence="1 2">Wien I</strain>
    </source>
</reference>
<evidence type="ECO:0000313" key="1">
    <source>
        <dbReference type="EMBL" id="PHJ23360.1"/>
    </source>
</evidence>
<dbReference type="VEuPathDB" id="ToxoDB:CSUI_002787"/>
<evidence type="ECO:0000313" key="2">
    <source>
        <dbReference type="Proteomes" id="UP000221165"/>
    </source>
</evidence>
<proteinExistence type="predicted"/>
<keyword evidence="2" id="KW-1185">Reference proteome</keyword>
<dbReference type="AlphaFoldDB" id="A0A2C6KSP2"/>
<accession>A0A2C6KSP2</accession>
<dbReference type="GeneID" id="94426197"/>
<name>A0A2C6KSP2_9APIC</name>
<dbReference type="Proteomes" id="UP000221165">
    <property type="component" value="Unassembled WGS sequence"/>
</dbReference>
<gene>
    <name evidence="1" type="ORF">CSUI_002787</name>
</gene>
<dbReference type="EMBL" id="MIGC01001170">
    <property type="protein sequence ID" value="PHJ23360.1"/>
    <property type="molecule type" value="Genomic_DNA"/>
</dbReference>
<sequence>MLGKFRFQARGYFTQEGDVLREDLLGVCRDLYLVGWIKCRRSFAIGHLQGDVCALSYMRRYLEKYREDVHAVSFYEENFGMPAVEYERVTAVNDYRAPAKKRQHAIAAAEKMKATRLQQESLREVQELANYYEDHCMRNY</sequence>
<evidence type="ECO:0008006" key="3">
    <source>
        <dbReference type="Google" id="ProtNLM"/>
    </source>
</evidence>
<comment type="caution">
    <text evidence="1">The sequence shown here is derived from an EMBL/GenBank/DDBJ whole genome shotgun (WGS) entry which is preliminary data.</text>
</comment>
<protein>
    <recommendedName>
        <fullName evidence="3">Acylphosphatase-like domain-containing protein</fullName>
    </recommendedName>
</protein>
<dbReference type="OrthoDB" id="406969at2759"/>